<dbReference type="InterPro" id="IPR015221">
    <property type="entry name" value="Urm1"/>
</dbReference>
<evidence type="ECO:0000256" key="6">
    <source>
        <dbReference type="RuleBase" id="RU361182"/>
    </source>
</evidence>
<keyword evidence="3 5" id="KW-0819">tRNA processing</keyword>
<dbReference type="Gene3D" id="3.10.20.30">
    <property type="match status" value="1"/>
</dbReference>
<dbReference type="Pfam" id="PF09138">
    <property type="entry name" value="Urm1"/>
    <property type="match status" value="1"/>
</dbReference>
<comment type="pathway">
    <text evidence="5 6">tRNA modification; 5-methoxycarbonylmethyl-2-thiouridine-tRNA biosynthesis.</text>
</comment>
<keyword evidence="2 5" id="KW-1017">Isopeptide bond</keyword>
<dbReference type="GO" id="GO:0034227">
    <property type="term" value="P:tRNA thio-modification"/>
    <property type="evidence" value="ECO:0007669"/>
    <property type="project" value="UniProtKB-UniRule"/>
</dbReference>
<dbReference type="CDD" id="cd01764">
    <property type="entry name" value="Ubl_Urm1"/>
    <property type="match status" value="1"/>
</dbReference>
<dbReference type="Proteomes" id="UP000827892">
    <property type="component" value="Chromosome III"/>
</dbReference>
<organism evidence="7 8">
    <name type="scientific">Caenorhabditis briggsae</name>
    <dbReference type="NCBI Taxonomy" id="6238"/>
    <lineage>
        <taxon>Eukaryota</taxon>
        <taxon>Metazoa</taxon>
        <taxon>Ecdysozoa</taxon>
        <taxon>Nematoda</taxon>
        <taxon>Chromadorea</taxon>
        <taxon>Rhabditida</taxon>
        <taxon>Rhabditina</taxon>
        <taxon>Rhabditomorpha</taxon>
        <taxon>Rhabditoidea</taxon>
        <taxon>Rhabditidae</taxon>
        <taxon>Peloderinae</taxon>
        <taxon>Caenorhabditis</taxon>
    </lineage>
</organism>
<sequence length="119" mass="12891">MERISCCQSCTSLGQDIKMASTIPVTIDFSGGAEFLVKAKVQKVQIPADSTLRDVLKFVRDNLVTDVHRMNMLLNEDASEVAHGVITLINDTDTGLLSEYDTTIEAGDTITFVSTLHGG</sequence>
<dbReference type="PANTHER" id="PTHR14986">
    <property type="entry name" value="RURM1 PROTEIN"/>
    <property type="match status" value="1"/>
</dbReference>
<comment type="function">
    <text evidence="5">Acts as a sulfur carrier required for 2-thiolation of mcm(5)S(2)U at tRNA wobble positions of cytosolic tRNA(Lys), tRNA(Glu) and tRNA(Gln). Serves as sulfur donor in tRNA 2-thiolation reaction by being thiocarboxylated (-COSH) at its C-terminus by the MOCS3/UBA4 homolog. The sulfur is then transferred to tRNA to form 2-thiolation of mcm(5)S(2)U. Also acts as a ubiquitin-like protein (UBL) that is covalently conjugated via an isopeptide bond to lysine residues of target proteins. The thiocarboxylated form serves as substrate for conjugation and oxidative stress specifically induces the formation of UBL-protein conjugates.</text>
</comment>
<evidence type="ECO:0000256" key="1">
    <source>
        <dbReference type="ARBA" id="ARBA00022490"/>
    </source>
</evidence>
<protein>
    <recommendedName>
        <fullName evidence="5">Ubiquitin-related modifier 1 homolog</fullName>
    </recommendedName>
</protein>
<feature type="modified residue" description="1-thioglycine" evidence="5">
    <location>
        <position position="119"/>
    </location>
</feature>
<evidence type="ECO:0000256" key="2">
    <source>
        <dbReference type="ARBA" id="ARBA00022499"/>
    </source>
</evidence>
<name>A0AAE9DAR5_CAEBR</name>
<evidence type="ECO:0000256" key="5">
    <source>
        <dbReference type="HAMAP-Rule" id="MF_03048"/>
    </source>
</evidence>
<evidence type="ECO:0000256" key="3">
    <source>
        <dbReference type="ARBA" id="ARBA00022694"/>
    </source>
</evidence>
<comment type="subcellular location">
    <subcellularLocation>
        <location evidence="5 6">Cytoplasm</location>
    </subcellularLocation>
</comment>
<dbReference type="InterPro" id="IPR016155">
    <property type="entry name" value="Mopterin_synth/thiamin_S_b"/>
</dbReference>
<dbReference type="SUPFAM" id="SSF54285">
    <property type="entry name" value="MoaD/ThiS"/>
    <property type="match status" value="1"/>
</dbReference>
<keyword evidence="1 5" id="KW-0963">Cytoplasm</keyword>
<dbReference type="InterPro" id="IPR012675">
    <property type="entry name" value="Beta-grasp_dom_sf"/>
</dbReference>
<dbReference type="AlphaFoldDB" id="A0AAE9DAR5"/>
<proteinExistence type="inferred from homology"/>
<evidence type="ECO:0000313" key="8">
    <source>
        <dbReference type="Proteomes" id="UP000827892"/>
    </source>
</evidence>
<reference evidence="7 8" key="1">
    <citation type="submission" date="2022-05" db="EMBL/GenBank/DDBJ databases">
        <title>Chromosome-level reference genomes for two strains of Caenorhabditis briggsae: an improved platform for comparative genomics.</title>
        <authorList>
            <person name="Stevens L."/>
            <person name="Andersen E.C."/>
        </authorList>
    </citation>
    <scope>NUCLEOTIDE SEQUENCE [LARGE SCALE GENOMIC DNA]</scope>
    <source>
        <strain evidence="7">QX1410_ONT</strain>
        <tissue evidence="7">Whole-organism</tissue>
    </source>
</reference>
<evidence type="ECO:0000313" key="7">
    <source>
        <dbReference type="EMBL" id="ULT99908.1"/>
    </source>
</evidence>
<comment type="similarity">
    <text evidence="5 6">Belongs to the URM1 family.</text>
</comment>
<dbReference type="EMBL" id="CP090893">
    <property type="protein sequence ID" value="ULT99908.1"/>
    <property type="molecule type" value="Genomic_DNA"/>
</dbReference>
<evidence type="ECO:0000256" key="4">
    <source>
        <dbReference type="ARBA" id="ARBA00022786"/>
    </source>
</evidence>
<comment type="PTM">
    <text evidence="5">C-terminal thiocarboxylation occurs in 2 steps, it is first acyl-adenylated (-COAMP) via the hesA/moeB/thiF part of the MOCS3/UBA4 homolog, then thiocarboxylated (-COSH) via the rhodanese domain of the MOCS3/UBA4 homolog.</text>
</comment>
<dbReference type="GO" id="GO:0005829">
    <property type="term" value="C:cytosol"/>
    <property type="evidence" value="ECO:0007669"/>
    <property type="project" value="UniProtKB-UniRule"/>
</dbReference>
<feature type="cross-link" description="Glycyl lysine isopeptide (Gly-Lys) (interchain with K-? in acceptor proteins)" evidence="5">
    <location>
        <position position="119"/>
    </location>
</feature>
<dbReference type="GO" id="GO:0032447">
    <property type="term" value="P:protein urmylation"/>
    <property type="evidence" value="ECO:0007669"/>
    <property type="project" value="UniProtKB-UniRule"/>
</dbReference>
<dbReference type="GO" id="GO:0002098">
    <property type="term" value="P:tRNA wobble uridine modification"/>
    <property type="evidence" value="ECO:0007669"/>
    <property type="project" value="UniProtKB-UniRule"/>
</dbReference>
<dbReference type="HAMAP" id="MF_03048">
    <property type="entry name" value="Urm1"/>
    <property type="match status" value="1"/>
</dbReference>
<keyword evidence="4 5" id="KW-0833">Ubl conjugation pathway</keyword>
<accession>A0AAE9DAR5</accession>
<gene>
    <name evidence="5" type="primary">urm-1</name>
    <name evidence="7" type="ORF">L3Y34_000878</name>
</gene>